<evidence type="ECO:0000313" key="1">
    <source>
        <dbReference type="EMBL" id="EOY22992.1"/>
    </source>
</evidence>
<accession>A0A061G1A3</accession>
<proteinExistence type="predicted"/>
<name>A0A061G1A3_THECC</name>
<evidence type="ECO:0000313" key="2">
    <source>
        <dbReference type="Proteomes" id="UP000026915"/>
    </source>
</evidence>
<gene>
    <name evidence="1" type="ORF">TCM_015010</name>
</gene>
<dbReference type="AlphaFoldDB" id="A0A061G1A3"/>
<dbReference type="HOGENOM" id="CLU_3018159_0_0_1"/>
<protein>
    <submittedName>
        <fullName evidence="1">Cysteine and histidine-rich domain-containing protein RAR1 isoform 2</fullName>
    </submittedName>
</protein>
<reference evidence="1 2" key="1">
    <citation type="journal article" date="2013" name="Genome Biol.">
        <title>The genome sequence of the most widely cultivated cacao type and its use to identify candidate genes regulating pod color.</title>
        <authorList>
            <person name="Motamayor J.C."/>
            <person name="Mockaitis K."/>
            <person name="Schmutz J."/>
            <person name="Haiminen N."/>
            <person name="Iii D.L."/>
            <person name="Cornejo O."/>
            <person name="Findley S.D."/>
            <person name="Zheng P."/>
            <person name="Utro F."/>
            <person name="Royaert S."/>
            <person name="Saski C."/>
            <person name="Jenkins J."/>
            <person name="Podicheti R."/>
            <person name="Zhao M."/>
            <person name="Scheffler B.E."/>
            <person name="Stack J.C."/>
            <person name="Feltus F.A."/>
            <person name="Mustiga G.M."/>
            <person name="Amores F."/>
            <person name="Phillips W."/>
            <person name="Marelli J.P."/>
            <person name="May G.D."/>
            <person name="Shapiro H."/>
            <person name="Ma J."/>
            <person name="Bustamante C.D."/>
            <person name="Schnell R.J."/>
            <person name="Main D."/>
            <person name="Gilbert D."/>
            <person name="Parida L."/>
            <person name="Kuhn D.N."/>
        </authorList>
    </citation>
    <scope>NUCLEOTIDE SEQUENCE [LARGE SCALE GENOMIC DNA]</scope>
    <source>
        <strain evidence="2">cv. Matina 1-6</strain>
    </source>
</reference>
<keyword evidence="2" id="KW-1185">Reference proteome</keyword>
<dbReference type="Proteomes" id="UP000026915">
    <property type="component" value="Chromosome 3"/>
</dbReference>
<organism evidence="1 2">
    <name type="scientific">Theobroma cacao</name>
    <name type="common">Cacao</name>
    <name type="synonym">Cocoa</name>
    <dbReference type="NCBI Taxonomy" id="3641"/>
    <lineage>
        <taxon>Eukaryota</taxon>
        <taxon>Viridiplantae</taxon>
        <taxon>Streptophyta</taxon>
        <taxon>Embryophyta</taxon>
        <taxon>Tracheophyta</taxon>
        <taxon>Spermatophyta</taxon>
        <taxon>Magnoliopsida</taxon>
        <taxon>eudicotyledons</taxon>
        <taxon>Gunneridae</taxon>
        <taxon>Pentapetalae</taxon>
        <taxon>rosids</taxon>
        <taxon>malvids</taxon>
        <taxon>Malvales</taxon>
        <taxon>Malvaceae</taxon>
        <taxon>Byttnerioideae</taxon>
        <taxon>Theobroma</taxon>
    </lineage>
</organism>
<dbReference type="EMBL" id="CM001881">
    <property type="protein sequence ID" value="EOY22992.1"/>
    <property type="molecule type" value="Genomic_DNA"/>
</dbReference>
<dbReference type="Gramene" id="EOY22992">
    <property type="protein sequence ID" value="EOY22992"/>
    <property type="gene ID" value="TCM_015010"/>
</dbReference>
<sequence>MGMSRNEFLLFVKRFSLSFCLLFFLMDVGMVGNLNIETSFPRMNTHSAFLDSLQQL</sequence>